<dbReference type="Gene3D" id="3.10.620.30">
    <property type="match status" value="1"/>
</dbReference>
<evidence type="ECO:0000313" key="4">
    <source>
        <dbReference type="Proteomes" id="UP000070587"/>
    </source>
</evidence>
<feature type="transmembrane region" description="Helical" evidence="2">
    <location>
        <begin position="43"/>
        <end position="64"/>
    </location>
</feature>
<keyword evidence="2" id="KW-1133">Transmembrane helix</keyword>
<dbReference type="AlphaFoldDB" id="A0A127B880"/>
<reference evidence="4" key="1">
    <citation type="submission" date="2015-02" db="EMBL/GenBank/DDBJ databases">
        <title>Pyrococcus kukulkanii sp. nov., a novel hyperthermophilic archaeon isolated from a deep-sea hydrothermal vent at the Guaymas Basin.</title>
        <authorList>
            <person name="Oger P.M."/>
            <person name="Callac N."/>
            <person name="Jebbar M."/>
            <person name="Godfroy A."/>
        </authorList>
    </citation>
    <scope>NUCLEOTIDE SEQUENCE [LARGE SCALE GENOMIC DNA]</scope>
    <source>
        <strain evidence="4">NCB100</strain>
    </source>
</reference>
<keyword evidence="2" id="KW-0812">Transmembrane</keyword>
<dbReference type="Gene3D" id="1.20.5.170">
    <property type="match status" value="1"/>
</dbReference>
<protein>
    <recommendedName>
        <fullName evidence="5">Transglutaminase-like domain-containing protein</fullName>
    </recommendedName>
</protein>
<organism evidence="3 4">
    <name type="scientific">Pyrococcus kukulkanii</name>
    <dbReference type="NCBI Taxonomy" id="1609559"/>
    <lineage>
        <taxon>Archaea</taxon>
        <taxon>Methanobacteriati</taxon>
        <taxon>Methanobacteriota</taxon>
        <taxon>Thermococci</taxon>
        <taxon>Thermococcales</taxon>
        <taxon>Thermococcaceae</taxon>
        <taxon>Pyrococcus</taxon>
    </lineage>
</organism>
<keyword evidence="2" id="KW-0472">Membrane</keyword>
<feature type="coiled-coil region" evidence="1">
    <location>
        <begin position="75"/>
        <end position="137"/>
    </location>
</feature>
<gene>
    <name evidence="3" type="ORF">TQ32_02565</name>
</gene>
<evidence type="ECO:0000256" key="2">
    <source>
        <dbReference type="SAM" id="Phobius"/>
    </source>
</evidence>
<proteinExistence type="predicted"/>
<dbReference type="Proteomes" id="UP000070587">
    <property type="component" value="Chromosome"/>
</dbReference>
<evidence type="ECO:0008006" key="5">
    <source>
        <dbReference type="Google" id="ProtNLM"/>
    </source>
</evidence>
<sequence length="381" mass="43983">MIVKISNCHELGKREGKGFIFVRRELRGFKNGMGGLEVGRAGVTVLVVLLALSLVGNFFLYTMYSEATSEVSKVKSQYEREIITLKGQIKDLEYNVTRLKSGIDTYERMVETLRKSNEELADELYKLRQKYQSLKNEVYPLRNLKKNYELYYNYSRRYFELGEFLKHVITDTERKKLRPHIAAAVSDPSDFAKSIAEITEYVADHVKYAADPEVPAPPHPIIMEESYYIPAPAANIFMTPSETLERGYGDCDDINTLLYAMIRFYMQDFYGEDYALYLVVGYKEEGGGHLFVILPVQGGKMTVLDATGSAYWTGKSLWGEVLGIPTIEAKPVREAWNEYMERIEEPFDKIEVYSIDEYGPIKRFEGSQREFLEWMENVTER</sequence>
<accession>A0A127B880</accession>
<dbReference type="PATRIC" id="fig|1609559.3.peg.523"/>
<name>A0A127B880_9EURY</name>
<reference evidence="3 4" key="2">
    <citation type="journal article" date="2016" name="Int. J. Syst. Evol. Microbiol.">
        <title>Pyrococcus kukulkanii sp. nov., a hyperthermophilic, piezophilic archaeon isolated from a deep-sea hydrothermal vent.</title>
        <authorList>
            <person name="Callac N."/>
            <person name="Oger P."/>
            <person name="Lesongeur F."/>
            <person name="Rattray J.E."/>
            <person name="Vannier P."/>
            <person name="Michoud G."/>
            <person name="Beauverger M."/>
            <person name="Gayet N."/>
            <person name="Rouxel O."/>
            <person name="Jebbar M."/>
            <person name="Godfroy A."/>
        </authorList>
    </citation>
    <scope>NUCLEOTIDE SEQUENCE [LARGE SCALE GENOMIC DNA]</scope>
    <source>
        <strain evidence="3 4">NCB100</strain>
    </source>
</reference>
<dbReference type="STRING" id="1609559.TQ32_02565"/>
<dbReference type="EMBL" id="CP010835">
    <property type="protein sequence ID" value="AMM53494.1"/>
    <property type="molecule type" value="Genomic_DNA"/>
</dbReference>
<keyword evidence="1" id="KW-0175">Coiled coil</keyword>
<evidence type="ECO:0000313" key="3">
    <source>
        <dbReference type="EMBL" id="AMM53494.1"/>
    </source>
</evidence>
<evidence type="ECO:0000256" key="1">
    <source>
        <dbReference type="SAM" id="Coils"/>
    </source>
</evidence>
<dbReference type="KEGG" id="pyc:TQ32_02565"/>